<evidence type="ECO:0000313" key="2">
    <source>
        <dbReference type="EMBL" id="AXP08943.1"/>
    </source>
</evidence>
<feature type="transmembrane region" description="Helical" evidence="1">
    <location>
        <begin position="6"/>
        <end position="25"/>
    </location>
</feature>
<proteinExistence type="predicted"/>
<dbReference type="EMBL" id="CP031611">
    <property type="protein sequence ID" value="AXP08943.1"/>
    <property type="molecule type" value="Genomic_DNA"/>
</dbReference>
<dbReference type="EMBL" id="QURW01000013">
    <property type="protein sequence ID" value="RQD86936.1"/>
    <property type="molecule type" value="Genomic_DNA"/>
</dbReference>
<dbReference type="Proteomes" id="UP000286095">
    <property type="component" value="Unassembled WGS sequence"/>
</dbReference>
<evidence type="ECO:0000313" key="3">
    <source>
        <dbReference type="EMBL" id="RQD86936.1"/>
    </source>
</evidence>
<evidence type="ECO:0000256" key="1">
    <source>
        <dbReference type="SAM" id="Phobius"/>
    </source>
</evidence>
<dbReference type="AlphaFoldDB" id="A0A424YZM7"/>
<name>A0A424YZM7_9BACT</name>
<keyword evidence="1" id="KW-0472">Membrane</keyword>
<evidence type="ECO:0000313" key="4">
    <source>
        <dbReference type="Proteomes" id="UP000093205"/>
    </source>
</evidence>
<dbReference type="RefSeq" id="WP_066777062.1">
    <property type="nucleotide sequence ID" value="NZ_CBCSFE010000011.1"/>
</dbReference>
<keyword evidence="1" id="KW-0812">Transmembrane</keyword>
<evidence type="ECO:0000313" key="5">
    <source>
        <dbReference type="Proteomes" id="UP000286095"/>
    </source>
</evidence>
<accession>A0A424YZM7</accession>
<feature type="transmembrane region" description="Helical" evidence="1">
    <location>
        <begin position="30"/>
        <end position="49"/>
    </location>
</feature>
<dbReference type="OrthoDB" id="5363594at2"/>
<dbReference type="KEGG" id="chw:A2J15_004380"/>
<keyword evidence="4" id="KW-1185">Reference proteome</keyword>
<gene>
    <name evidence="2" type="ORF">A2J15_004380</name>
    <name evidence="3" type="ORF">DZD40_05515</name>
</gene>
<feature type="transmembrane region" description="Helical" evidence="1">
    <location>
        <begin position="69"/>
        <end position="97"/>
    </location>
</feature>
<protein>
    <submittedName>
        <fullName evidence="3">Integral memnbrane protein</fullName>
    </submittedName>
</protein>
<dbReference type="Proteomes" id="UP000093205">
    <property type="component" value="Chromosome"/>
</dbReference>
<keyword evidence="1" id="KW-1133">Transmembrane helix</keyword>
<sequence length="127" mass="14804">MNYKLSLSPLFVFEIIVSVLFIIFFGFGNFLFFIFMSLIFGVVLLALFWKNMLEFQMGGLRHMLTQFTFVLAGILFIFPGIITSILGFCVFIFGIVLKLMTKSKHTYQKYRNSNEEIIDVEIIEDKK</sequence>
<dbReference type="GeneID" id="44004752"/>
<dbReference type="STRING" id="1813019.A2J15_06060"/>
<organism evidence="3 5">
    <name type="scientific">Campylobacter hepaticus</name>
    <dbReference type="NCBI Taxonomy" id="1813019"/>
    <lineage>
        <taxon>Bacteria</taxon>
        <taxon>Pseudomonadati</taxon>
        <taxon>Campylobacterota</taxon>
        <taxon>Epsilonproteobacteria</taxon>
        <taxon>Campylobacterales</taxon>
        <taxon>Campylobacteraceae</taxon>
        <taxon>Campylobacter</taxon>
    </lineage>
</organism>
<reference evidence="4 5" key="1">
    <citation type="submission" date="2018-08" db="EMBL/GenBank/DDBJ databases">
        <title>Survival mechanisms of Campylobacter hepaticus identified by genomic analysis and comparative transcriptomic analysis of in vivo and in vitro derived bacteria.</title>
        <authorList>
            <person name="Van T.T.H."/>
            <person name="Moore R.J."/>
        </authorList>
    </citation>
    <scope>NUCLEOTIDE SEQUENCE [LARGE SCALE GENOMIC DNA]</scope>
    <source>
        <strain evidence="3 5">54L</strain>
        <strain evidence="2 4">HV10</strain>
    </source>
</reference>